<organism evidence="3">
    <name type="scientific">Micrurus lemniscatus lemniscatus</name>
    <dbReference type="NCBI Taxonomy" id="129467"/>
    <lineage>
        <taxon>Eukaryota</taxon>
        <taxon>Metazoa</taxon>
        <taxon>Chordata</taxon>
        <taxon>Craniata</taxon>
        <taxon>Vertebrata</taxon>
        <taxon>Euteleostomi</taxon>
        <taxon>Lepidosauria</taxon>
        <taxon>Squamata</taxon>
        <taxon>Bifurcata</taxon>
        <taxon>Unidentata</taxon>
        <taxon>Episquamata</taxon>
        <taxon>Toxicofera</taxon>
        <taxon>Serpentes</taxon>
        <taxon>Colubroidea</taxon>
        <taxon>Elapidae</taxon>
        <taxon>Elapinae</taxon>
        <taxon>Micrurus</taxon>
    </lineage>
</organism>
<dbReference type="PANTHER" id="PTHR11679">
    <property type="entry name" value="VESICLE PROTEIN SORTING-ASSOCIATED"/>
    <property type="match status" value="1"/>
</dbReference>
<dbReference type="Pfam" id="PF00995">
    <property type="entry name" value="Sec1"/>
    <property type="match status" value="1"/>
</dbReference>
<keyword evidence="2" id="KW-0653">Protein transport</keyword>
<evidence type="ECO:0000256" key="2">
    <source>
        <dbReference type="ARBA" id="ARBA00022927"/>
    </source>
</evidence>
<evidence type="ECO:0000313" key="3">
    <source>
        <dbReference type="EMBL" id="LAA90417.1"/>
    </source>
</evidence>
<dbReference type="Gene3D" id="3.90.830.10">
    <property type="entry name" value="Syntaxin Binding Protein 1, Chain A, domain 2"/>
    <property type="match status" value="1"/>
</dbReference>
<dbReference type="InterPro" id="IPR027482">
    <property type="entry name" value="Sec1-like_dom2"/>
</dbReference>
<dbReference type="AlphaFoldDB" id="A0A2D4J1T1"/>
<dbReference type="EMBL" id="IACK01141520">
    <property type="protein sequence ID" value="LAA90417.1"/>
    <property type="molecule type" value="Transcribed_RNA"/>
</dbReference>
<dbReference type="InterPro" id="IPR036045">
    <property type="entry name" value="Sec1-like_sf"/>
</dbReference>
<dbReference type="Gene3D" id="1.25.40.60">
    <property type="match status" value="1"/>
</dbReference>
<dbReference type="GO" id="GO:0016192">
    <property type="term" value="P:vesicle-mediated transport"/>
    <property type="evidence" value="ECO:0007669"/>
    <property type="project" value="InterPro"/>
</dbReference>
<name>A0A2D4J1T1_MICLE</name>
<dbReference type="InterPro" id="IPR043127">
    <property type="entry name" value="Sec-1-like_dom3a"/>
</dbReference>
<accession>A0A2D4J1T1</accession>
<dbReference type="GO" id="GO:0015031">
    <property type="term" value="P:protein transport"/>
    <property type="evidence" value="ECO:0007669"/>
    <property type="project" value="UniProtKB-KW"/>
</dbReference>
<sequence>MGNGCFSFQANIKDLSQILKKMPQYQKELHKYSTHLHLAEDCMNTFKGTIEKLCSVEQDLATGADAEGEKVKNPMKSIVPIVLDTSVEAFDKIRIILLCILLQNGINEENLTKLIQHANIQQERDILYNMHCLGATIMPEDTGGNLKPVRKVRLEPTYQLSRWIPILKDVMEDAIEDKLDKKVWPYVSCPAPGPCSQTAVSARFGHWHKTKTATEYRTGPRLILYVLGGVTMSEMRCAYEVTEATDGKWEVLIGSSHILTPKQFLEDVRNLTEQTPLKT</sequence>
<keyword evidence="2" id="KW-0813">Transport</keyword>
<dbReference type="InterPro" id="IPR001619">
    <property type="entry name" value="Sec1-like"/>
</dbReference>
<evidence type="ECO:0000256" key="1">
    <source>
        <dbReference type="ARBA" id="ARBA00009884"/>
    </source>
</evidence>
<reference evidence="3" key="1">
    <citation type="submission" date="2017-07" db="EMBL/GenBank/DDBJ databases">
        <authorList>
            <person name="Mikheyev A."/>
            <person name="Grau M."/>
        </authorList>
    </citation>
    <scope>NUCLEOTIDE SEQUENCE</scope>
    <source>
        <tissue evidence="3">Venom_gland</tissue>
    </source>
</reference>
<protein>
    <recommendedName>
        <fullName evidence="4">Syntaxin-binding protein 2</fullName>
    </recommendedName>
</protein>
<reference evidence="3" key="2">
    <citation type="submission" date="2017-11" db="EMBL/GenBank/DDBJ databases">
        <title>Coralsnake Venomics: Analyses of Venom Gland Transcriptomes and Proteomes of Six Brazilian Taxa.</title>
        <authorList>
            <person name="Aird S.D."/>
            <person name="Jorge da Silva N."/>
            <person name="Qiu L."/>
            <person name="Villar-Briones A."/>
            <person name="Aparecida-Saddi V."/>
            <person name="Campos-Telles M.P."/>
            <person name="Grau M."/>
            <person name="Mikheyev A.S."/>
        </authorList>
    </citation>
    <scope>NUCLEOTIDE SEQUENCE</scope>
    <source>
        <tissue evidence="3">Venom_gland</tissue>
    </source>
</reference>
<proteinExistence type="inferred from homology"/>
<dbReference type="Gene3D" id="3.40.50.1910">
    <property type="match status" value="1"/>
</dbReference>
<evidence type="ECO:0008006" key="4">
    <source>
        <dbReference type="Google" id="ProtNLM"/>
    </source>
</evidence>
<comment type="similarity">
    <text evidence="1">Belongs to the STXBP/unc-18/SEC1 family.</text>
</comment>
<dbReference type="SUPFAM" id="SSF56815">
    <property type="entry name" value="Sec1/munc18-like (SM) proteins"/>
    <property type="match status" value="1"/>
</dbReference>